<protein>
    <submittedName>
        <fullName evidence="1">Uncharacterized protein</fullName>
    </submittedName>
</protein>
<gene>
    <name evidence="1" type="ORF">KCH_58200</name>
</gene>
<dbReference type="EMBL" id="JNBY01000112">
    <property type="protein sequence ID" value="KDN82313.1"/>
    <property type="molecule type" value="Genomic_DNA"/>
</dbReference>
<dbReference type="RefSeq" id="WP_035867375.1">
    <property type="nucleotide sequence ID" value="NZ_KK853997.1"/>
</dbReference>
<organism evidence="1 2">
    <name type="scientific">Kitasatospora cheerisanensis KCTC 2395</name>
    <dbReference type="NCBI Taxonomy" id="1348663"/>
    <lineage>
        <taxon>Bacteria</taxon>
        <taxon>Bacillati</taxon>
        <taxon>Actinomycetota</taxon>
        <taxon>Actinomycetes</taxon>
        <taxon>Kitasatosporales</taxon>
        <taxon>Streptomycetaceae</taxon>
        <taxon>Kitasatospora</taxon>
    </lineage>
</organism>
<dbReference type="OrthoDB" id="4929423at2"/>
<accession>A0A066YLH4</accession>
<dbReference type="HOGENOM" id="CLU_2479195_0_0_11"/>
<evidence type="ECO:0000313" key="2">
    <source>
        <dbReference type="Proteomes" id="UP000027178"/>
    </source>
</evidence>
<dbReference type="Proteomes" id="UP000027178">
    <property type="component" value="Unassembled WGS sequence"/>
</dbReference>
<dbReference type="AlphaFoldDB" id="A0A066YLH4"/>
<comment type="caution">
    <text evidence="1">The sequence shown here is derived from an EMBL/GenBank/DDBJ whole genome shotgun (WGS) entry which is preliminary data.</text>
</comment>
<evidence type="ECO:0000313" key="1">
    <source>
        <dbReference type="EMBL" id="KDN82313.1"/>
    </source>
</evidence>
<proteinExistence type="predicted"/>
<keyword evidence="2" id="KW-1185">Reference proteome</keyword>
<sequence>MLLRLYERAEAILDLPGLLDDVEEMLASFRENVFEDSDHELLYDPAVDDVWEGPPAVHPGIAPSGVGEWFVPLPRVIPPTPTLQQPA</sequence>
<reference evidence="1 2" key="1">
    <citation type="submission" date="2014-05" db="EMBL/GenBank/DDBJ databases">
        <title>Draft Genome Sequence of Kitasatospora cheerisanensis KCTC 2395.</title>
        <authorList>
            <person name="Nam D.H."/>
        </authorList>
    </citation>
    <scope>NUCLEOTIDE SEQUENCE [LARGE SCALE GENOMIC DNA]</scope>
    <source>
        <strain evidence="1 2">KCTC 2395</strain>
    </source>
</reference>
<name>A0A066YLH4_9ACTN</name>
<dbReference type="PATRIC" id="fig|1348663.4.peg.5631"/>